<dbReference type="KEGG" id="boz:DBV39_06410"/>
<keyword evidence="3" id="KW-1185">Reference proteome</keyword>
<proteinExistence type="predicted"/>
<dbReference type="AlphaFoldDB" id="A0A2R4XHX9"/>
<evidence type="ECO:0000256" key="1">
    <source>
        <dbReference type="SAM" id="MobiDB-lite"/>
    </source>
</evidence>
<protein>
    <submittedName>
        <fullName evidence="2">Uncharacterized protein</fullName>
    </submittedName>
</protein>
<evidence type="ECO:0000313" key="2">
    <source>
        <dbReference type="EMBL" id="AWB33398.1"/>
    </source>
</evidence>
<feature type="compositionally biased region" description="Basic and acidic residues" evidence="1">
    <location>
        <begin position="17"/>
        <end position="27"/>
    </location>
</feature>
<dbReference type="EMBL" id="CP028901">
    <property type="protein sequence ID" value="AWB33398.1"/>
    <property type="molecule type" value="Genomic_DNA"/>
</dbReference>
<sequence length="683" mass="75901">MRPGSSAIEKQTCNQNDESKKHTDSNVHSDVSSNVRGAPDFRSFLRITTWTRWKRGLFLKKAMLACFELSVCTLIVRVLSSNLSECKLPLCPVTIARRDQTGCANLVCQTSNPVRIDMSAPTPTRSVLSRLPTRNKFHGISPRAIWLASLTAMGLSQFLLSAVLARDIVSADHSQYQIQSDPNSTLIAPVAVDQIGLPGPLPDSQSLSEFYWEHLRAMLISYAASQASSAEIDKIVSDFKRKFTPHACVLASPRWHEDLQVLQASLQCTLVEPSSAGGQPAISQKEAVDVFMERDVSGWHLILEASDDVACAQARSKGTYQIWVNYLKRYPDGKCRVTAVERTTPAAEPVKVIRAEANFRFSPDGSRLYSTGSLNGKGLRVIVRDGKGELLGSQDLDSTEQPDSATVSSDGRYVMTLNRKNLTLHDLNTSTTLTLDPGELPISARTRQIAIDSKRGQAVFVSLSDDDRITRASRGRIYVSSFTLDKGKPNRPITMDIDPEVMLLSPDGSKLLIMGDDRSKKAYFVATYDTLNGRMLWKESISYDDFERPVNAAWSSQGELVSFNTRNTTEVRQARTGQKITLPKRGNRLSSLDLVFADDGKRFLMLEPLYKWITLYDVTSDKNIFRYDYGRGDVKERSDQSAAHAIFSPTSESGKFLVQEDDKATLFQINETGVKRVIQDGMP</sequence>
<organism evidence="2 3">
    <name type="scientific">Orrella marina</name>
    <dbReference type="NCBI Taxonomy" id="2163011"/>
    <lineage>
        <taxon>Bacteria</taxon>
        <taxon>Pseudomonadati</taxon>
        <taxon>Pseudomonadota</taxon>
        <taxon>Betaproteobacteria</taxon>
        <taxon>Burkholderiales</taxon>
        <taxon>Alcaligenaceae</taxon>
        <taxon>Orrella</taxon>
    </lineage>
</organism>
<dbReference type="Gene3D" id="2.130.10.10">
    <property type="entry name" value="YVTN repeat-like/Quinoprotein amine dehydrogenase"/>
    <property type="match status" value="1"/>
</dbReference>
<feature type="region of interest" description="Disordered" evidence="1">
    <location>
        <begin position="1"/>
        <end position="32"/>
    </location>
</feature>
<reference evidence="2 3" key="1">
    <citation type="submission" date="2018-04" db="EMBL/GenBank/DDBJ databases">
        <title>Bordetella sp. HZ20 isolated from seawater.</title>
        <authorList>
            <person name="Sun C."/>
        </authorList>
    </citation>
    <scope>NUCLEOTIDE SEQUENCE [LARGE SCALE GENOMIC DNA]</scope>
    <source>
        <strain evidence="2 3">HZ20</strain>
    </source>
</reference>
<gene>
    <name evidence="2" type="ORF">DBV39_06410</name>
</gene>
<dbReference type="SUPFAM" id="SSF69322">
    <property type="entry name" value="Tricorn protease domain 2"/>
    <property type="match status" value="1"/>
</dbReference>
<accession>A0A2R4XHX9</accession>
<dbReference type="InterPro" id="IPR015943">
    <property type="entry name" value="WD40/YVTN_repeat-like_dom_sf"/>
</dbReference>
<name>A0A2R4XHX9_9BURK</name>
<dbReference type="Proteomes" id="UP000244571">
    <property type="component" value="Chromosome"/>
</dbReference>
<evidence type="ECO:0000313" key="3">
    <source>
        <dbReference type="Proteomes" id="UP000244571"/>
    </source>
</evidence>